<evidence type="ECO:0000313" key="19">
    <source>
        <dbReference type="Proteomes" id="UP000198280"/>
    </source>
</evidence>
<feature type="compositionally biased region" description="Basic and acidic residues" evidence="13">
    <location>
        <begin position="450"/>
        <end position="466"/>
    </location>
</feature>
<evidence type="ECO:0000256" key="14">
    <source>
        <dbReference type="SAM" id="Phobius"/>
    </source>
</evidence>
<dbReference type="AlphaFoldDB" id="A0A239I1U4"/>
<evidence type="ECO:0000256" key="2">
    <source>
        <dbReference type="ARBA" id="ARBA00004651"/>
    </source>
</evidence>
<feature type="transmembrane region" description="Helical" evidence="14">
    <location>
        <begin position="238"/>
        <end position="259"/>
    </location>
</feature>
<evidence type="ECO:0000256" key="12">
    <source>
        <dbReference type="ARBA" id="ARBA00070395"/>
    </source>
</evidence>
<dbReference type="PANTHER" id="PTHR34820:SF4">
    <property type="entry name" value="INNER MEMBRANE PROTEIN YEBZ"/>
    <property type="match status" value="1"/>
</dbReference>
<dbReference type="FunFam" id="2.60.40.1220:FF:000001">
    <property type="entry name" value="CopC domain-containing protein YobA"/>
    <property type="match status" value="1"/>
</dbReference>
<keyword evidence="10" id="KW-0186">Copper</keyword>
<dbReference type="InterPro" id="IPR008457">
    <property type="entry name" value="Cu-R_CopD_dom"/>
</dbReference>
<reference evidence="18 19" key="1">
    <citation type="submission" date="2017-06" db="EMBL/GenBank/DDBJ databases">
        <authorList>
            <person name="Kim H.J."/>
            <person name="Triplett B.A."/>
        </authorList>
    </citation>
    <scope>NUCLEOTIDE SEQUENCE [LARGE SCALE GENOMIC DNA]</scope>
    <source>
        <strain evidence="18 19">CGMCC 4.1858</strain>
    </source>
</reference>
<dbReference type="InterPro" id="IPR014756">
    <property type="entry name" value="Ig_E-set"/>
</dbReference>
<dbReference type="InterPro" id="IPR007348">
    <property type="entry name" value="CopC_dom"/>
</dbReference>
<dbReference type="EMBL" id="FZOF01000009">
    <property type="protein sequence ID" value="SNS86334.1"/>
    <property type="molecule type" value="Genomic_DNA"/>
</dbReference>
<evidence type="ECO:0000256" key="3">
    <source>
        <dbReference type="ARBA" id="ARBA00010509"/>
    </source>
</evidence>
<evidence type="ECO:0000256" key="6">
    <source>
        <dbReference type="ARBA" id="ARBA00022723"/>
    </source>
</evidence>
<keyword evidence="19" id="KW-1185">Reference proteome</keyword>
<dbReference type="GO" id="GO:0042597">
    <property type="term" value="C:periplasmic space"/>
    <property type="evidence" value="ECO:0007669"/>
    <property type="project" value="UniProtKB-SubCell"/>
</dbReference>
<dbReference type="Proteomes" id="UP000198280">
    <property type="component" value="Unassembled WGS sequence"/>
</dbReference>
<evidence type="ECO:0000256" key="5">
    <source>
        <dbReference type="ARBA" id="ARBA00022692"/>
    </source>
</evidence>
<dbReference type="GO" id="GO:0046688">
    <property type="term" value="P:response to copper ion"/>
    <property type="evidence" value="ECO:0007669"/>
    <property type="project" value="InterPro"/>
</dbReference>
<evidence type="ECO:0000256" key="9">
    <source>
        <dbReference type="ARBA" id="ARBA00022989"/>
    </source>
</evidence>
<feature type="domain" description="Copper resistance protein D" evidence="17">
    <location>
        <begin position="339"/>
        <end position="413"/>
    </location>
</feature>
<feature type="transmembrane region" description="Helical" evidence="14">
    <location>
        <begin position="271"/>
        <end position="293"/>
    </location>
</feature>
<sequence length="628" mass="64962">MRVMTKSALRLLAVPLAVLGLLFGTAAPASAHAALVGSDPAQGSVVKTAPAQVRLTFSEGVLLSRDAIRVLGPDGERAETGDANDAGRGNTTAAVALRPGLGNGTYTVAWKAVSADSHPVAGAFTFSIGAPSKTSVALPTQEVGGGAVGTLYDIARYAAYLGFALLIGAAFFIGVCWPDGARTRPMRRLVATGWATMVAATILLLMLRAPYANGGTLGDAFDLGGVRDVLDTRPGAALLSRLLLLAAGAVFIAVLFGSWAKREDPVERQDLAWGLAIGGTVVSVGLAATWAMAEHASVGIQASVAMPVDIVHLLAMAVWLGGLTALLAALWGGHRVERATVRRFSRIAFGAVVTLVVTGVYQSWRQLGSWDALVSTGYGQLLLVKVGLVILLVELAWLSRRWTARLGETAVRGRAAAVAQPVAAGRKGAGGGGGDASERAGQLARQEAALAKERARKERDGDAERTGLRKSVLAEVAVAVVVLAVTTLLTGTQPGRAAEEGAAQQASAPVSEVPEPLDVRIPFDTGGTDGKGEAEVTMDPGGIAENELHLLVTAPDGRAFDVPEVQISFTLKSKKIGPIPVTLGKVDTGHWSAANVQIPVPGEWTIAVTVRTSDIDQVTRTKVVKIGS</sequence>
<proteinExistence type="inferred from homology"/>
<dbReference type="OrthoDB" id="5242236at2"/>
<evidence type="ECO:0000259" key="16">
    <source>
        <dbReference type="Pfam" id="PF04234"/>
    </source>
</evidence>
<dbReference type="InterPro" id="IPR014755">
    <property type="entry name" value="Cu-Rt/internalin_Ig-like"/>
</dbReference>
<feature type="transmembrane region" description="Helical" evidence="14">
    <location>
        <begin position="189"/>
        <end position="207"/>
    </location>
</feature>
<dbReference type="Pfam" id="PF04234">
    <property type="entry name" value="CopC"/>
    <property type="match status" value="1"/>
</dbReference>
<dbReference type="SUPFAM" id="SSF81296">
    <property type="entry name" value="E set domains"/>
    <property type="match status" value="1"/>
</dbReference>
<gene>
    <name evidence="18" type="ORF">SAMN05216252_109168</name>
</gene>
<feature type="transmembrane region" description="Helical" evidence="14">
    <location>
        <begin position="472"/>
        <end position="491"/>
    </location>
</feature>
<dbReference type="Gene3D" id="2.60.40.1220">
    <property type="match status" value="1"/>
</dbReference>
<dbReference type="RefSeq" id="WP_089225375.1">
    <property type="nucleotide sequence ID" value="NZ_FZOF01000009.1"/>
</dbReference>
<evidence type="ECO:0000256" key="11">
    <source>
        <dbReference type="ARBA" id="ARBA00023136"/>
    </source>
</evidence>
<dbReference type="Pfam" id="PF05425">
    <property type="entry name" value="CopD"/>
    <property type="match status" value="1"/>
</dbReference>
<dbReference type="GO" id="GO:0005507">
    <property type="term" value="F:copper ion binding"/>
    <property type="evidence" value="ECO:0007669"/>
    <property type="project" value="InterPro"/>
</dbReference>
<protein>
    <recommendedName>
        <fullName evidence="12">Protein YobA</fullName>
    </recommendedName>
</protein>
<evidence type="ECO:0000256" key="13">
    <source>
        <dbReference type="SAM" id="MobiDB-lite"/>
    </source>
</evidence>
<keyword evidence="8" id="KW-0574">Periplasm</keyword>
<feature type="domain" description="CopC" evidence="16">
    <location>
        <begin position="32"/>
        <end position="128"/>
    </location>
</feature>
<evidence type="ECO:0000256" key="1">
    <source>
        <dbReference type="ARBA" id="ARBA00004418"/>
    </source>
</evidence>
<evidence type="ECO:0000256" key="7">
    <source>
        <dbReference type="ARBA" id="ARBA00022729"/>
    </source>
</evidence>
<keyword evidence="4" id="KW-1003">Cell membrane</keyword>
<dbReference type="GO" id="GO:0006825">
    <property type="term" value="P:copper ion transport"/>
    <property type="evidence" value="ECO:0007669"/>
    <property type="project" value="InterPro"/>
</dbReference>
<evidence type="ECO:0000256" key="10">
    <source>
        <dbReference type="ARBA" id="ARBA00023008"/>
    </source>
</evidence>
<keyword evidence="6" id="KW-0479">Metal-binding</keyword>
<comment type="similarity">
    <text evidence="3">Belongs to the CopC family.</text>
</comment>
<feature type="transmembrane region" description="Helical" evidence="14">
    <location>
        <begin position="344"/>
        <end position="364"/>
    </location>
</feature>
<comment type="subcellular location">
    <subcellularLocation>
        <location evidence="2">Cell membrane</location>
        <topology evidence="2">Multi-pass membrane protein</topology>
    </subcellularLocation>
    <subcellularLocation>
        <location evidence="1">Periplasm</location>
    </subcellularLocation>
</comment>
<evidence type="ECO:0000313" key="18">
    <source>
        <dbReference type="EMBL" id="SNS86334.1"/>
    </source>
</evidence>
<organism evidence="18 19">
    <name type="scientific">Actinacidiphila glaucinigra</name>
    <dbReference type="NCBI Taxonomy" id="235986"/>
    <lineage>
        <taxon>Bacteria</taxon>
        <taxon>Bacillati</taxon>
        <taxon>Actinomycetota</taxon>
        <taxon>Actinomycetes</taxon>
        <taxon>Kitasatosporales</taxon>
        <taxon>Streptomycetaceae</taxon>
        <taxon>Actinacidiphila</taxon>
    </lineage>
</organism>
<feature type="transmembrane region" description="Helical" evidence="14">
    <location>
        <begin position="313"/>
        <end position="332"/>
    </location>
</feature>
<keyword evidence="9 14" id="KW-1133">Transmembrane helix</keyword>
<evidence type="ECO:0000256" key="15">
    <source>
        <dbReference type="SAM" id="SignalP"/>
    </source>
</evidence>
<name>A0A239I1U4_9ACTN</name>
<dbReference type="GO" id="GO:0005886">
    <property type="term" value="C:plasma membrane"/>
    <property type="evidence" value="ECO:0007669"/>
    <property type="project" value="UniProtKB-SubCell"/>
</dbReference>
<dbReference type="InterPro" id="IPR032694">
    <property type="entry name" value="CopC/D"/>
</dbReference>
<feature type="chain" id="PRO_5012986469" description="Protein YobA" evidence="15">
    <location>
        <begin position="34"/>
        <end position="628"/>
    </location>
</feature>
<keyword evidence="5 14" id="KW-0812">Transmembrane</keyword>
<evidence type="ECO:0000256" key="8">
    <source>
        <dbReference type="ARBA" id="ARBA00022764"/>
    </source>
</evidence>
<feature type="signal peptide" evidence="15">
    <location>
        <begin position="1"/>
        <end position="33"/>
    </location>
</feature>
<feature type="region of interest" description="Disordered" evidence="13">
    <location>
        <begin position="424"/>
        <end position="466"/>
    </location>
</feature>
<dbReference type="PANTHER" id="PTHR34820">
    <property type="entry name" value="INNER MEMBRANE PROTEIN YEBZ"/>
    <property type="match status" value="1"/>
</dbReference>
<keyword evidence="11 14" id="KW-0472">Membrane</keyword>
<feature type="transmembrane region" description="Helical" evidence="14">
    <location>
        <begin position="157"/>
        <end position="177"/>
    </location>
</feature>
<evidence type="ECO:0000259" key="17">
    <source>
        <dbReference type="Pfam" id="PF05425"/>
    </source>
</evidence>
<feature type="region of interest" description="Disordered" evidence="13">
    <location>
        <begin position="494"/>
        <end position="513"/>
    </location>
</feature>
<accession>A0A239I1U4</accession>
<feature type="transmembrane region" description="Helical" evidence="14">
    <location>
        <begin position="376"/>
        <end position="398"/>
    </location>
</feature>
<keyword evidence="7 15" id="KW-0732">Signal</keyword>
<feature type="compositionally biased region" description="Low complexity" evidence="13">
    <location>
        <begin position="439"/>
        <end position="449"/>
    </location>
</feature>
<evidence type="ECO:0000256" key="4">
    <source>
        <dbReference type="ARBA" id="ARBA00022475"/>
    </source>
</evidence>